<dbReference type="FunFam" id="2.60.40.10:FF:001045">
    <property type="entry name" value="Interleukin 6 receptor"/>
    <property type="match status" value="1"/>
</dbReference>
<dbReference type="SMART" id="SM00060">
    <property type="entry name" value="FN3"/>
    <property type="match status" value="1"/>
</dbReference>
<evidence type="ECO:0000256" key="7">
    <source>
        <dbReference type="ARBA" id="ARBA00022729"/>
    </source>
</evidence>
<dbReference type="GO" id="GO:0032502">
    <property type="term" value="P:developmental process"/>
    <property type="evidence" value="ECO:0007669"/>
    <property type="project" value="UniProtKB-ARBA"/>
</dbReference>
<dbReference type="PROSITE" id="PS01354">
    <property type="entry name" value="HEMATOPO_REC_L_F3"/>
    <property type="match status" value="1"/>
</dbReference>
<dbReference type="PANTHER" id="PTHR23037">
    <property type="entry name" value="CYTOKINE RECEPTOR"/>
    <property type="match status" value="1"/>
</dbReference>
<evidence type="ECO:0000256" key="11">
    <source>
        <dbReference type="ARBA" id="ARBA00023157"/>
    </source>
</evidence>
<feature type="compositionally biased region" description="Pro residues" evidence="21">
    <location>
        <begin position="452"/>
        <end position="464"/>
    </location>
</feature>
<dbReference type="GO" id="GO:0005576">
    <property type="term" value="C:extracellular region"/>
    <property type="evidence" value="ECO:0007669"/>
    <property type="project" value="UniProtKB-SubCell"/>
</dbReference>
<evidence type="ECO:0000256" key="21">
    <source>
        <dbReference type="SAM" id="MobiDB-lite"/>
    </source>
</evidence>
<feature type="region of interest" description="Disordered" evidence="21">
    <location>
        <begin position="452"/>
        <end position="499"/>
    </location>
</feature>
<evidence type="ECO:0000256" key="12">
    <source>
        <dbReference type="ARBA" id="ARBA00023170"/>
    </source>
</evidence>
<dbReference type="SMART" id="SM00409">
    <property type="entry name" value="IG"/>
    <property type="match status" value="1"/>
</dbReference>
<dbReference type="SUPFAM" id="SSF49265">
    <property type="entry name" value="Fibronectin type III"/>
    <property type="match status" value="2"/>
</dbReference>
<dbReference type="Pfam" id="PF00047">
    <property type="entry name" value="ig"/>
    <property type="match status" value="1"/>
</dbReference>
<evidence type="ECO:0000256" key="2">
    <source>
        <dbReference type="ARBA" id="ARBA00004613"/>
    </source>
</evidence>
<keyword evidence="26" id="KW-1185">Reference proteome</keyword>
<comment type="function">
    <text evidence="17">Signaling via the membrane-bound IL6R is mostly regenerative and anti-inflammatory. Drives naive CD4(+) T cells to the Th17 lineage, through 'cluster signaling' by dendritic cells.</text>
</comment>
<comment type="function">
    <text evidence="15">Part of the receptor for interleukin 6. Binds to IL6 with low affinity, but does not transduce a signal. Signal activation necessitate an association with IL6ST. Activation leads to the regulation of the immune response, acute-phase reactions and hematopoiesis. The interaction with membrane-bound IL6R and IL6ST stimulates 'classic signaling', the restricted expression of the IL6R limits classic IL6 signaling to only a few tissues such as the liver and some cells of the immune system. Whereas the binding of IL6 and soluble IL6R to IL6ST stimulates 'trans-signaling'. Alternatively, 'cluster signaling' occurs when membrane-bound IL6:IL6R complexes on transmitter cells activate IL6ST receptors on neighboring receiver cells.</text>
</comment>
<dbReference type="Pfam" id="PF09240">
    <property type="entry name" value="IL6Ra-bind"/>
    <property type="match status" value="1"/>
</dbReference>
<dbReference type="Proteomes" id="UP000233100">
    <property type="component" value="Chromosome 1"/>
</dbReference>
<dbReference type="SUPFAM" id="SSF48726">
    <property type="entry name" value="Immunoglobulin"/>
    <property type="match status" value="1"/>
</dbReference>
<feature type="region of interest" description="Disordered" evidence="21">
    <location>
        <begin position="332"/>
        <end position="390"/>
    </location>
</feature>
<keyword evidence="8" id="KW-0677">Repeat</keyword>
<evidence type="ECO:0000259" key="23">
    <source>
        <dbReference type="PROSITE" id="PS50835"/>
    </source>
</evidence>
<reference evidence="25" key="2">
    <citation type="submission" date="2025-08" db="UniProtKB">
        <authorList>
            <consortium name="Ensembl"/>
        </authorList>
    </citation>
    <scope>IDENTIFICATION</scope>
</reference>
<evidence type="ECO:0000256" key="9">
    <source>
        <dbReference type="ARBA" id="ARBA00022989"/>
    </source>
</evidence>
<keyword evidence="13" id="KW-0325">Glycoprotein</keyword>
<evidence type="ECO:0000256" key="15">
    <source>
        <dbReference type="ARBA" id="ARBA00054367"/>
    </source>
</evidence>
<dbReference type="InterPro" id="IPR015321">
    <property type="entry name" value="TypeI_recpt_CBD"/>
</dbReference>
<dbReference type="PROSITE" id="PS50853">
    <property type="entry name" value="FN3"/>
    <property type="match status" value="1"/>
</dbReference>
<evidence type="ECO:0000313" key="26">
    <source>
        <dbReference type="Proteomes" id="UP000233100"/>
    </source>
</evidence>
<evidence type="ECO:0000256" key="6">
    <source>
        <dbReference type="ARBA" id="ARBA00022692"/>
    </source>
</evidence>
<evidence type="ECO:0000256" key="1">
    <source>
        <dbReference type="ARBA" id="ARBA00004251"/>
    </source>
</evidence>
<keyword evidence="10 22" id="KW-0472">Membrane</keyword>
<gene>
    <name evidence="25" type="primary">IL6R</name>
</gene>
<keyword evidence="12" id="KW-0675">Receptor</keyword>
<feature type="compositionally biased region" description="Polar residues" evidence="21">
    <location>
        <begin position="357"/>
        <end position="367"/>
    </location>
</feature>
<evidence type="ECO:0000256" key="3">
    <source>
        <dbReference type="ARBA" id="ARBA00010890"/>
    </source>
</evidence>
<sequence>MVRTRLGRPPGDCCPNPGRGDGSLDHFMIITEASRGFLRPERSPFFSGYGLTECFLPLPEVARGVLTSLPGDSVTLTCPGGEPEDNATVHWVLRKPAEGSHLSRWAGVGRRLLLRSVQLHDSGNYSCYRAGRPAGTVHLLVDVPPEEPQLSCFRKSPLSNVVCEWGPRSTPSPTTKAVLLVRKFQNSPAEDFQEPCQYSQESQKFSCQLAVPEGDSSFYIVSMCVASSVGSKLSKTQTFQGCGILQPDPPANITVTAVARNPRWLSVTWQDPHSWNSSFYRLRFELRYRAERSKTFTTWMVKDLQHHCVIHDAWSGLRHVVQLRAQEEFGQGEWSEWSPEAMGTPWTESRSPPAENEVSTPTQAPTTNKDDDNILSGDSANATSLPVQDSSSVPLPTFLVAGGSLAFGTLLCIAIVLRFKKTWKLRALKEGKTSMHPPYSLGQLVPERPRPTPVLVPLISPPVSPSSLGSDNTSSHNRPDARDPRSPYDISNTDYFFPR</sequence>
<comment type="subunit">
    <text evidence="18">Component of a hexamer of two molecules each of IL6, IL6R and IL6ST; first binds to IL6 to associate with the signaling subunit IL6ST. Interacts (via N-terminal ectodomain) with SORL1; this interaction may affect IL6-binding to IL6R, hence decrease IL6 'classic-signaling'.</text>
</comment>
<evidence type="ECO:0000256" key="17">
    <source>
        <dbReference type="ARBA" id="ARBA00056611"/>
    </source>
</evidence>
<evidence type="ECO:0000256" key="20">
    <source>
        <dbReference type="ARBA" id="ARBA00083179"/>
    </source>
</evidence>
<dbReference type="CDD" id="cd20939">
    <property type="entry name" value="IgC2_D1_IL-6RA"/>
    <property type="match status" value="1"/>
</dbReference>
<evidence type="ECO:0000256" key="16">
    <source>
        <dbReference type="ARBA" id="ARBA00055733"/>
    </source>
</evidence>
<dbReference type="InterPro" id="IPR036116">
    <property type="entry name" value="FN3_sf"/>
</dbReference>
<evidence type="ECO:0000256" key="22">
    <source>
        <dbReference type="SAM" id="Phobius"/>
    </source>
</evidence>
<evidence type="ECO:0000256" key="14">
    <source>
        <dbReference type="ARBA" id="ARBA00023319"/>
    </source>
</evidence>
<dbReference type="InterPro" id="IPR007110">
    <property type="entry name" value="Ig-like_dom"/>
</dbReference>
<dbReference type="Ensembl" id="ENSMFAT00000012800.2">
    <property type="protein sequence ID" value="ENSMFAP00000038545.2"/>
    <property type="gene ID" value="ENSMFAG00000038621.2"/>
</dbReference>
<dbReference type="InterPro" id="IPR036179">
    <property type="entry name" value="Ig-like_dom_sf"/>
</dbReference>
<dbReference type="FunFam" id="2.60.40.10:FF:000886">
    <property type="entry name" value="Interleukin-6 receptor subunit alpha"/>
    <property type="match status" value="1"/>
</dbReference>
<keyword evidence="14" id="KW-0393">Immunoglobulin domain</keyword>
<keyword evidence="11" id="KW-1015">Disulfide bond</keyword>
<accession>A0A2K5WN54</accession>
<dbReference type="InterPro" id="IPR003599">
    <property type="entry name" value="Ig_sub"/>
</dbReference>
<dbReference type="Bgee" id="ENSMFAG00000038621">
    <property type="expression patterns" value="Expressed in liver and 12 other cell types or tissues"/>
</dbReference>
<keyword evidence="5" id="KW-0964">Secreted</keyword>
<feature type="compositionally biased region" description="Polar residues" evidence="21">
    <location>
        <begin position="376"/>
        <end position="390"/>
    </location>
</feature>
<evidence type="ECO:0000256" key="13">
    <source>
        <dbReference type="ARBA" id="ARBA00023180"/>
    </source>
</evidence>
<keyword evidence="4" id="KW-1003">Cell membrane</keyword>
<keyword evidence="6 22" id="KW-0812">Transmembrane</keyword>
<comment type="similarity">
    <text evidence="3">Belongs to the type I cytokine receptor family. Type 3 subfamily.</text>
</comment>
<feature type="domain" description="Fibronectin type-III" evidence="24">
    <location>
        <begin position="249"/>
        <end position="347"/>
    </location>
</feature>
<organism evidence="25 26">
    <name type="scientific">Macaca fascicularis</name>
    <name type="common">Crab-eating macaque</name>
    <name type="synonym">Cynomolgus monkey</name>
    <dbReference type="NCBI Taxonomy" id="9541"/>
    <lineage>
        <taxon>Eukaryota</taxon>
        <taxon>Metazoa</taxon>
        <taxon>Chordata</taxon>
        <taxon>Craniata</taxon>
        <taxon>Vertebrata</taxon>
        <taxon>Euteleostomi</taxon>
        <taxon>Mammalia</taxon>
        <taxon>Eutheria</taxon>
        <taxon>Euarchontoglires</taxon>
        <taxon>Primates</taxon>
        <taxon>Haplorrhini</taxon>
        <taxon>Catarrhini</taxon>
        <taxon>Cercopithecidae</taxon>
        <taxon>Cercopithecinae</taxon>
        <taxon>Macaca</taxon>
    </lineage>
</organism>
<reference evidence="25" key="3">
    <citation type="submission" date="2025-09" db="UniProtKB">
        <authorList>
            <consortium name="Ensembl"/>
        </authorList>
    </citation>
    <scope>IDENTIFICATION</scope>
</reference>
<dbReference type="SMART" id="SM00408">
    <property type="entry name" value="IGc2"/>
    <property type="match status" value="1"/>
</dbReference>
<keyword evidence="9 22" id="KW-1133">Transmembrane helix</keyword>
<evidence type="ECO:0000259" key="24">
    <source>
        <dbReference type="PROSITE" id="PS50853"/>
    </source>
</evidence>
<dbReference type="VEuPathDB" id="HostDB:ENSMFAG00000038621"/>
<dbReference type="PROSITE" id="PS50835">
    <property type="entry name" value="IG_LIKE"/>
    <property type="match status" value="1"/>
</dbReference>
<dbReference type="InterPro" id="IPR013151">
    <property type="entry name" value="Immunoglobulin_dom"/>
</dbReference>
<evidence type="ECO:0000256" key="10">
    <source>
        <dbReference type="ARBA" id="ARBA00023136"/>
    </source>
</evidence>
<feature type="domain" description="Ig-like" evidence="23">
    <location>
        <begin position="59"/>
        <end position="127"/>
    </location>
</feature>
<comment type="subcellular location">
    <subcellularLocation>
        <location evidence="1">Cell membrane</location>
        <topology evidence="1">Single-pass type I membrane protein</topology>
    </subcellularLocation>
    <subcellularLocation>
        <location evidence="2">Secreted</location>
    </subcellularLocation>
</comment>
<dbReference type="AlphaFoldDB" id="A0A2K5WN54"/>
<evidence type="ECO:0000256" key="8">
    <source>
        <dbReference type="ARBA" id="ARBA00022737"/>
    </source>
</evidence>
<dbReference type="PANTHER" id="PTHR23037:SF22">
    <property type="entry name" value="CYTOKINE RECEPTOR COMMON SUBUNIT BETA"/>
    <property type="match status" value="1"/>
</dbReference>
<dbReference type="GO" id="GO:0016064">
    <property type="term" value="P:immunoglobulin mediated immune response"/>
    <property type="evidence" value="ECO:0007669"/>
    <property type="project" value="TreeGrafter"/>
</dbReference>
<protein>
    <recommendedName>
        <fullName evidence="19">Interleukin-6 receptor subunit alpha</fullName>
    </recommendedName>
    <alternativeName>
        <fullName evidence="20">IL-6R 1</fullName>
    </alternativeName>
</protein>
<dbReference type="STRING" id="9541.ENSMFAP00000038545"/>
<feature type="compositionally biased region" description="Polar residues" evidence="21">
    <location>
        <begin position="489"/>
        <end position="499"/>
    </location>
</feature>
<evidence type="ECO:0000256" key="18">
    <source>
        <dbReference type="ARBA" id="ARBA00063329"/>
    </source>
</evidence>
<dbReference type="InterPro" id="IPR013783">
    <property type="entry name" value="Ig-like_fold"/>
</dbReference>
<feature type="transmembrane region" description="Helical" evidence="22">
    <location>
        <begin position="398"/>
        <end position="419"/>
    </location>
</feature>
<dbReference type="InterPro" id="IPR003530">
    <property type="entry name" value="Hematopoietin_rcpt_L_F3_CS"/>
</dbReference>
<comment type="function">
    <text evidence="16">Soluble form of IL6 receptor (sIL6R) that acts as an agonist of IL6 activity. The IL6:sIL6R complex (hyper-IL6) binds to IL6ST/gp130 on cell surfaces and induces signaling also on cells that do not express membrane-bound IL6R in a process called IL6 'trans-signaling'. sIL6R is causative for the pro-inflammatory properties of IL6 and an important player in the development of chronic inflammatory diseases. In complex with IL6, is required for induction of VEGF production. Plays a protective role during liver injury, being required for maintenance of tissue regeneration. 'Trans-signaling' in central nervous system regulates energy and glucose homeostasis.</text>
</comment>
<evidence type="ECO:0000256" key="4">
    <source>
        <dbReference type="ARBA" id="ARBA00022475"/>
    </source>
</evidence>
<dbReference type="GeneTree" id="ENSGT00940000161919"/>
<proteinExistence type="inferred from homology"/>
<feature type="compositionally biased region" description="Basic and acidic residues" evidence="21">
    <location>
        <begin position="477"/>
        <end position="486"/>
    </location>
</feature>
<dbReference type="Gene3D" id="2.60.40.10">
    <property type="entry name" value="Immunoglobulins"/>
    <property type="match status" value="3"/>
</dbReference>
<dbReference type="FunFam" id="2.60.40.10:FF:000136">
    <property type="entry name" value="Ciliary neurotrophic factor receptor alpha"/>
    <property type="match status" value="1"/>
</dbReference>
<reference evidence="25 26" key="1">
    <citation type="submission" date="2013-03" db="EMBL/GenBank/DDBJ databases">
        <authorList>
            <person name="Warren W."/>
            <person name="Wilson R.K."/>
        </authorList>
    </citation>
    <scope>NUCLEOTIDE SEQUENCE</scope>
</reference>
<dbReference type="GO" id="GO:0004896">
    <property type="term" value="F:cytokine receptor activity"/>
    <property type="evidence" value="ECO:0007669"/>
    <property type="project" value="InterPro"/>
</dbReference>
<dbReference type="InterPro" id="IPR003598">
    <property type="entry name" value="Ig_sub2"/>
</dbReference>
<keyword evidence="7" id="KW-0732">Signal</keyword>
<dbReference type="GO" id="GO:0009897">
    <property type="term" value="C:external side of plasma membrane"/>
    <property type="evidence" value="ECO:0007669"/>
    <property type="project" value="TreeGrafter"/>
</dbReference>
<evidence type="ECO:0000256" key="5">
    <source>
        <dbReference type="ARBA" id="ARBA00022525"/>
    </source>
</evidence>
<name>A0A2K5WN54_MACFA</name>
<dbReference type="CDD" id="cd00063">
    <property type="entry name" value="FN3"/>
    <property type="match status" value="1"/>
</dbReference>
<dbReference type="InterPro" id="IPR003961">
    <property type="entry name" value="FN3_dom"/>
</dbReference>
<evidence type="ECO:0000256" key="19">
    <source>
        <dbReference type="ARBA" id="ARBA00069030"/>
    </source>
</evidence>
<evidence type="ECO:0000313" key="25">
    <source>
        <dbReference type="Ensembl" id="ENSMFAP00000038545.2"/>
    </source>
</evidence>